<dbReference type="SUPFAM" id="SSF52540">
    <property type="entry name" value="P-loop containing nucleoside triphosphate hydrolases"/>
    <property type="match status" value="1"/>
</dbReference>
<reference evidence="1 2" key="1">
    <citation type="journal article" date="2019" name="Nat. Ecol. Evol.">
        <title>Megaphylogeny resolves global patterns of mushroom evolution.</title>
        <authorList>
            <person name="Varga T."/>
            <person name="Krizsan K."/>
            <person name="Foldi C."/>
            <person name="Dima B."/>
            <person name="Sanchez-Garcia M."/>
            <person name="Sanchez-Ramirez S."/>
            <person name="Szollosi G.J."/>
            <person name="Szarkandi J.G."/>
            <person name="Papp V."/>
            <person name="Albert L."/>
            <person name="Andreopoulos W."/>
            <person name="Angelini C."/>
            <person name="Antonin V."/>
            <person name="Barry K.W."/>
            <person name="Bougher N.L."/>
            <person name="Buchanan P."/>
            <person name="Buyck B."/>
            <person name="Bense V."/>
            <person name="Catcheside P."/>
            <person name="Chovatia M."/>
            <person name="Cooper J."/>
            <person name="Damon W."/>
            <person name="Desjardin D."/>
            <person name="Finy P."/>
            <person name="Geml J."/>
            <person name="Haridas S."/>
            <person name="Hughes K."/>
            <person name="Justo A."/>
            <person name="Karasinski D."/>
            <person name="Kautmanova I."/>
            <person name="Kiss B."/>
            <person name="Kocsube S."/>
            <person name="Kotiranta H."/>
            <person name="LaButti K.M."/>
            <person name="Lechner B.E."/>
            <person name="Liimatainen K."/>
            <person name="Lipzen A."/>
            <person name="Lukacs Z."/>
            <person name="Mihaltcheva S."/>
            <person name="Morgado L.N."/>
            <person name="Niskanen T."/>
            <person name="Noordeloos M.E."/>
            <person name="Ohm R.A."/>
            <person name="Ortiz-Santana B."/>
            <person name="Ovrebo C."/>
            <person name="Racz N."/>
            <person name="Riley R."/>
            <person name="Savchenko A."/>
            <person name="Shiryaev A."/>
            <person name="Soop K."/>
            <person name="Spirin V."/>
            <person name="Szebenyi C."/>
            <person name="Tomsovsky M."/>
            <person name="Tulloss R.E."/>
            <person name="Uehling J."/>
            <person name="Grigoriev I.V."/>
            <person name="Vagvolgyi C."/>
            <person name="Papp T."/>
            <person name="Martin F.M."/>
            <person name="Miettinen O."/>
            <person name="Hibbett D.S."/>
            <person name="Nagy L.G."/>
        </authorList>
    </citation>
    <scope>NUCLEOTIDE SEQUENCE [LARGE SCALE GENOMIC DNA]</scope>
    <source>
        <strain evidence="1 2">CBS 166.37</strain>
    </source>
</reference>
<dbReference type="Gene3D" id="3.40.50.300">
    <property type="entry name" value="P-loop containing nucleotide triphosphate hydrolases"/>
    <property type="match status" value="1"/>
</dbReference>
<keyword evidence="2" id="KW-1185">Reference proteome</keyword>
<name>A0A5C3LS56_9AGAR</name>
<protein>
    <recommendedName>
        <fullName evidence="3">P-loop containing nucleoside triphosphate hydrolase protein</fullName>
    </recommendedName>
</protein>
<proteinExistence type="predicted"/>
<gene>
    <name evidence="1" type="ORF">BDQ12DRAFT_610763</name>
</gene>
<dbReference type="OrthoDB" id="3258722at2759"/>
<organism evidence="1 2">
    <name type="scientific">Crucibulum laeve</name>
    <dbReference type="NCBI Taxonomy" id="68775"/>
    <lineage>
        <taxon>Eukaryota</taxon>
        <taxon>Fungi</taxon>
        <taxon>Dikarya</taxon>
        <taxon>Basidiomycota</taxon>
        <taxon>Agaricomycotina</taxon>
        <taxon>Agaricomycetes</taxon>
        <taxon>Agaricomycetidae</taxon>
        <taxon>Agaricales</taxon>
        <taxon>Agaricineae</taxon>
        <taxon>Nidulariaceae</taxon>
        <taxon>Crucibulum</taxon>
    </lineage>
</organism>
<accession>A0A5C3LS56</accession>
<dbReference type="AlphaFoldDB" id="A0A5C3LS56"/>
<feature type="non-terminal residue" evidence="1">
    <location>
        <position position="103"/>
    </location>
</feature>
<dbReference type="EMBL" id="ML213617">
    <property type="protein sequence ID" value="TFK35954.1"/>
    <property type="molecule type" value="Genomic_DNA"/>
</dbReference>
<evidence type="ECO:0008006" key="3">
    <source>
        <dbReference type="Google" id="ProtNLM"/>
    </source>
</evidence>
<dbReference type="Proteomes" id="UP000308652">
    <property type="component" value="Unassembled WGS sequence"/>
</dbReference>
<evidence type="ECO:0000313" key="1">
    <source>
        <dbReference type="EMBL" id="TFK35954.1"/>
    </source>
</evidence>
<evidence type="ECO:0000313" key="2">
    <source>
        <dbReference type="Proteomes" id="UP000308652"/>
    </source>
</evidence>
<dbReference type="InterPro" id="IPR027417">
    <property type="entry name" value="P-loop_NTPase"/>
</dbReference>
<sequence>MVLRPRSSKCFTGQQVYLDRLKHYFSIQNGNNIAAGRSFLIYGLGGVGKTQIALKFAEDVSSHISDSLKGISSIPDAKKANVGRTPEAVLYWIASLSKEWLLI</sequence>